<evidence type="ECO:0000256" key="3">
    <source>
        <dbReference type="ARBA" id="ARBA00010688"/>
    </source>
</evidence>
<dbReference type="GO" id="GO:0005634">
    <property type="term" value="C:nucleus"/>
    <property type="evidence" value="ECO:0007669"/>
    <property type="project" value="TreeGrafter"/>
</dbReference>
<evidence type="ECO:0000256" key="10">
    <source>
        <dbReference type="PIRSR" id="PIRSR601805-1"/>
    </source>
</evidence>
<dbReference type="EMBL" id="VJMJ01000019">
    <property type="protein sequence ID" value="KAF0743269.1"/>
    <property type="molecule type" value="Genomic_DNA"/>
</dbReference>
<evidence type="ECO:0000256" key="8">
    <source>
        <dbReference type="ARBA" id="ARBA00022777"/>
    </source>
</evidence>
<evidence type="ECO:0000256" key="7">
    <source>
        <dbReference type="ARBA" id="ARBA00022741"/>
    </source>
</evidence>
<dbReference type="PANTHER" id="PTHR45769:SF3">
    <property type="entry name" value="ADENOSINE KINASE"/>
    <property type="match status" value="1"/>
</dbReference>
<feature type="active site" description="Proton acceptor" evidence="10">
    <location>
        <position position="299"/>
    </location>
</feature>
<evidence type="ECO:0000256" key="2">
    <source>
        <dbReference type="ARBA" id="ARBA00004801"/>
    </source>
</evidence>
<accession>A0A6G0XS30</accession>
<comment type="cofactor">
    <cofactor evidence="1 11">
        <name>Mg(2+)</name>
        <dbReference type="ChEBI" id="CHEBI:18420"/>
    </cofactor>
</comment>
<evidence type="ECO:0000256" key="4">
    <source>
        <dbReference type="ARBA" id="ARBA00012119"/>
    </source>
</evidence>
<dbReference type="OrthoDB" id="432447at2759"/>
<keyword evidence="6 11" id="KW-0660">Purine salvage</keyword>
<keyword evidence="11" id="KW-0460">Magnesium</keyword>
<dbReference type="Pfam" id="PF00294">
    <property type="entry name" value="PfkB"/>
    <property type="match status" value="1"/>
</dbReference>
<gene>
    <name evidence="13" type="ORF">Ae201684_001958</name>
</gene>
<evidence type="ECO:0000256" key="6">
    <source>
        <dbReference type="ARBA" id="ARBA00022726"/>
    </source>
</evidence>
<evidence type="ECO:0000313" key="14">
    <source>
        <dbReference type="Proteomes" id="UP000481153"/>
    </source>
</evidence>
<proteinExistence type="inferred from homology"/>
<comment type="catalytic activity">
    <reaction evidence="11">
        <text>adenosine + ATP = AMP + ADP + H(+)</text>
        <dbReference type="Rhea" id="RHEA:20824"/>
        <dbReference type="ChEBI" id="CHEBI:15378"/>
        <dbReference type="ChEBI" id="CHEBI:16335"/>
        <dbReference type="ChEBI" id="CHEBI:30616"/>
        <dbReference type="ChEBI" id="CHEBI:456215"/>
        <dbReference type="ChEBI" id="CHEBI:456216"/>
        <dbReference type="EC" id="2.7.1.20"/>
    </reaction>
</comment>
<dbReference type="CDD" id="cd01168">
    <property type="entry name" value="adenosine_kinase"/>
    <property type="match status" value="1"/>
</dbReference>
<evidence type="ECO:0000256" key="1">
    <source>
        <dbReference type="ARBA" id="ARBA00001946"/>
    </source>
</evidence>
<dbReference type="FunFam" id="3.40.1190.20:FF:000014">
    <property type="entry name" value="ADO1p Adenosine kinase"/>
    <property type="match status" value="1"/>
</dbReference>
<dbReference type="GO" id="GO:0006144">
    <property type="term" value="P:purine nucleobase metabolic process"/>
    <property type="evidence" value="ECO:0007669"/>
    <property type="project" value="TreeGrafter"/>
</dbReference>
<comment type="pathway">
    <text evidence="2 11">Purine metabolism; AMP biosynthesis via salvage pathway; AMP from adenosine: step 1/1.</text>
</comment>
<dbReference type="GO" id="GO:0006166">
    <property type="term" value="P:purine ribonucleoside salvage"/>
    <property type="evidence" value="ECO:0007669"/>
    <property type="project" value="UniProtKB-KW"/>
</dbReference>
<keyword evidence="9 11" id="KW-0067">ATP-binding</keyword>
<comment type="similarity">
    <text evidence="3 11">Belongs to the carbohydrate kinase PfkB family.</text>
</comment>
<dbReference type="GO" id="GO:0044209">
    <property type="term" value="P:AMP salvage"/>
    <property type="evidence" value="ECO:0007669"/>
    <property type="project" value="UniProtKB-UniRule"/>
</dbReference>
<dbReference type="PROSITE" id="PS00584">
    <property type="entry name" value="PFKB_KINASES_2"/>
    <property type="match status" value="1"/>
</dbReference>
<feature type="domain" description="Carbohydrate kinase PfkB" evidence="12">
    <location>
        <begin position="28"/>
        <end position="338"/>
    </location>
</feature>
<dbReference type="VEuPathDB" id="FungiDB:AeMF1_019777"/>
<evidence type="ECO:0000256" key="11">
    <source>
        <dbReference type="RuleBase" id="RU368116"/>
    </source>
</evidence>
<dbReference type="SUPFAM" id="SSF53613">
    <property type="entry name" value="Ribokinase-like"/>
    <property type="match status" value="1"/>
</dbReference>
<comment type="function">
    <text evidence="11">ATP dependent phosphorylation of adenosine and other related nucleoside analogs to monophosphate derivatives.</text>
</comment>
<dbReference type="PANTHER" id="PTHR45769">
    <property type="entry name" value="ADENOSINE KINASE"/>
    <property type="match status" value="1"/>
</dbReference>
<name>A0A6G0XS30_9STRA</name>
<keyword evidence="7 11" id="KW-0547">Nucleotide-binding</keyword>
<keyword evidence="14" id="KW-1185">Reference proteome</keyword>
<dbReference type="InterPro" id="IPR001805">
    <property type="entry name" value="Adenokinase"/>
</dbReference>
<evidence type="ECO:0000259" key="12">
    <source>
        <dbReference type="Pfam" id="PF00294"/>
    </source>
</evidence>
<dbReference type="GO" id="GO:0005829">
    <property type="term" value="C:cytosol"/>
    <property type="evidence" value="ECO:0007669"/>
    <property type="project" value="TreeGrafter"/>
</dbReference>
<evidence type="ECO:0000256" key="5">
    <source>
        <dbReference type="ARBA" id="ARBA00022679"/>
    </source>
</evidence>
<dbReference type="UniPathway" id="UPA00588">
    <property type="reaction ID" value="UER00659"/>
</dbReference>
<dbReference type="AlphaFoldDB" id="A0A6G0XS30"/>
<evidence type="ECO:0000313" key="13">
    <source>
        <dbReference type="EMBL" id="KAF0743269.1"/>
    </source>
</evidence>
<dbReference type="InterPro" id="IPR011611">
    <property type="entry name" value="PfkB_dom"/>
</dbReference>
<dbReference type="GO" id="GO:0005524">
    <property type="term" value="F:ATP binding"/>
    <property type="evidence" value="ECO:0007669"/>
    <property type="project" value="UniProtKB-UniRule"/>
</dbReference>
<dbReference type="Gene3D" id="3.40.1190.20">
    <property type="match status" value="1"/>
</dbReference>
<dbReference type="GO" id="GO:0004001">
    <property type="term" value="F:adenosine kinase activity"/>
    <property type="evidence" value="ECO:0007669"/>
    <property type="project" value="UniProtKB-UniRule"/>
</dbReference>
<comment type="caution">
    <text evidence="13">The sequence shown here is derived from an EMBL/GenBank/DDBJ whole genome shotgun (WGS) entry which is preliminary data.</text>
</comment>
<dbReference type="InterPro" id="IPR029056">
    <property type="entry name" value="Ribokinase-like"/>
</dbReference>
<dbReference type="PRINTS" id="PR00989">
    <property type="entry name" value="ADENOKINASE"/>
</dbReference>
<dbReference type="InterPro" id="IPR002173">
    <property type="entry name" value="Carboh/pur_kinase_PfkB_CS"/>
</dbReference>
<reference evidence="13 14" key="1">
    <citation type="submission" date="2019-07" db="EMBL/GenBank/DDBJ databases">
        <title>Genomics analysis of Aphanomyces spp. identifies a new class of oomycete effector associated with host adaptation.</title>
        <authorList>
            <person name="Gaulin E."/>
        </authorList>
    </citation>
    <scope>NUCLEOTIDE SEQUENCE [LARGE SCALE GENOMIC DNA]</scope>
    <source>
        <strain evidence="13 14">ATCC 201684</strain>
    </source>
</reference>
<dbReference type="EC" id="2.7.1.20" evidence="4 11"/>
<keyword evidence="8 11" id="KW-0418">Kinase</keyword>
<keyword evidence="5 11" id="KW-0808">Transferase</keyword>
<protein>
    <recommendedName>
        <fullName evidence="4 11">Adenosine kinase</fullName>
        <shortName evidence="11">AK</shortName>
        <ecNumber evidence="4 11">2.7.1.20</ecNumber>
    </recommendedName>
    <alternativeName>
        <fullName evidence="11">Adenosine 5'-phosphotransferase</fullName>
    </alternativeName>
</protein>
<sequence>MSVLDHSIVGLGNPLLDISATVTEEFLAKYNLKVDNAILADEQHLPMYDEITKEFQAEFIAGGATQNSIRVAQWMLKNHSDKATSFFGCVGKDDFGKVLRECAEKDGVNVHYMEHDEFSTGTCAVCLNKDGERSLVANLSAANKFDLTHLEDDRSKEIIEKAKFFYSAGFHLTVCPDAMMKLAEHATLSNKVFMINLSAPFISQFFKDPLMAAMHHADFVFGNESEAAEFSKAHGWGEDLAAVAVRVAQLPKASGIRCRTVIFTQGAKPTIVVHNGELKLIEVPPLSKEEIVDTNGAGDAFVGGFISQLARGKPIEKCVEAGHWAAQVVIRRSGCTLPETCEYTD</sequence>
<evidence type="ECO:0000256" key="9">
    <source>
        <dbReference type="ARBA" id="ARBA00022840"/>
    </source>
</evidence>
<dbReference type="Proteomes" id="UP000481153">
    <property type="component" value="Unassembled WGS sequence"/>
</dbReference>
<organism evidence="13 14">
    <name type="scientific">Aphanomyces euteiches</name>
    <dbReference type="NCBI Taxonomy" id="100861"/>
    <lineage>
        <taxon>Eukaryota</taxon>
        <taxon>Sar</taxon>
        <taxon>Stramenopiles</taxon>
        <taxon>Oomycota</taxon>
        <taxon>Saprolegniomycetes</taxon>
        <taxon>Saprolegniales</taxon>
        <taxon>Verrucalvaceae</taxon>
        <taxon>Aphanomyces</taxon>
    </lineage>
</organism>
<dbReference type="Gene3D" id="3.30.1110.10">
    <property type="match status" value="1"/>
</dbReference>